<organism evidence="1 2">
    <name type="scientific">Rhodococcus coprophilus</name>
    <dbReference type="NCBI Taxonomy" id="38310"/>
    <lineage>
        <taxon>Bacteria</taxon>
        <taxon>Bacillati</taxon>
        <taxon>Actinomycetota</taxon>
        <taxon>Actinomycetes</taxon>
        <taxon>Mycobacteriales</taxon>
        <taxon>Nocardiaceae</taxon>
        <taxon>Rhodococcus</taxon>
    </lineage>
</organism>
<proteinExistence type="predicted"/>
<dbReference type="EMBL" id="LS483468">
    <property type="protein sequence ID" value="SQI29925.1"/>
    <property type="molecule type" value="Genomic_DNA"/>
</dbReference>
<name>A0A2X4WSI0_9NOCA</name>
<sequence>MTVSNENCTSPGLRHSVLLRTQNSTVDLITETGKCLTHGLPDRKDRRNLLQNNCVIRETEFGRLDDPTQWFEDQARPFVVKRGDGVRDINSRRHLLHKVQDSIECAASGTPTCECERLTWRPTHEDSCILKVLRTDGSNILLIC</sequence>
<reference evidence="1 2" key="1">
    <citation type="submission" date="2018-06" db="EMBL/GenBank/DDBJ databases">
        <authorList>
            <consortium name="Pathogen Informatics"/>
            <person name="Doyle S."/>
        </authorList>
    </citation>
    <scope>NUCLEOTIDE SEQUENCE [LARGE SCALE GENOMIC DNA]</scope>
    <source>
        <strain evidence="1 2">NCTC10994</strain>
    </source>
</reference>
<protein>
    <submittedName>
        <fullName evidence="1">Uncharacterized protein</fullName>
    </submittedName>
</protein>
<accession>A0A2X4WSI0</accession>
<dbReference type="Proteomes" id="UP000249091">
    <property type="component" value="Chromosome 1"/>
</dbReference>
<dbReference type="AlphaFoldDB" id="A0A2X4WSI0"/>
<keyword evidence="2" id="KW-1185">Reference proteome</keyword>
<dbReference type="KEGG" id="rcr:NCTC10994_01319"/>
<evidence type="ECO:0000313" key="2">
    <source>
        <dbReference type="Proteomes" id="UP000249091"/>
    </source>
</evidence>
<gene>
    <name evidence="1" type="ORF">NCTC10994_01319</name>
</gene>
<evidence type="ECO:0000313" key="1">
    <source>
        <dbReference type="EMBL" id="SQI29925.1"/>
    </source>
</evidence>